<organism evidence="2 3">
    <name type="scientific">Pleurodeles waltl</name>
    <name type="common">Iberian ribbed newt</name>
    <dbReference type="NCBI Taxonomy" id="8319"/>
    <lineage>
        <taxon>Eukaryota</taxon>
        <taxon>Metazoa</taxon>
        <taxon>Chordata</taxon>
        <taxon>Craniata</taxon>
        <taxon>Vertebrata</taxon>
        <taxon>Euteleostomi</taxon>
        <taxon>Amphibia</taxon>
        <taxon>Batrachia</taxon>
        <taxon>Caudata</taxon>
        <taxon>Salamandroidea</taxon>
        <taxon>Salamandridae</taxon>
        <taxon>Pleurodelinae</taxon>
        <taxon>Pleurodeles</taxon>
    </lineage>
</organism>
<evidence type="ECO:0000256" key="1">
    <source>
        <dbReference type="SAM" id="MobiDB-lite"/>
    </source>
</evidence>
<gene>
    <name evidence="2" type="ORF">NDU88_005187</name>
</gene>
<evidence type="ECO:0000313" key="2">
    <source>
        <dbReference type="EMBL" id="KAJ1173351.1"/>
    </source>
</evidence>
<protein>
    <submittedName>
        <fullName evidence="2">Uncharacterized protein</fullName>
    </submittedName>
</protein>
<evidence type="ECO:0000313" key="3">
    <source>
        <dbReference type="Proteomes" id="UP001066276"/>
    </source>
</evidence>
<dbReference type="AlphaFoldDB" id="A0AAV7TB88"/>
<feature type="compositionally biased region" description="Low complexity" evidence="1">
    <location>
        <begin position="51"/>
        <end position="71"/>
    </location>
</feature>
<proteinExistence type="predicted"/>
<dbReference type="EMBL" id="JANPWB010000007">
    <property type="protein sequence ID" value="KAJ1173351.1"/>
    <property type="molecule type" value="Genomic_DNA"/>
</dbReference>
<name>A0AAV7TB88_PLEWA</name>
<feature type="region of interest" description="Disordered" evidence="1">
    <location>
        <begin position="51"/>
        <end position="86"/>
    </location>
</feature>
<dbReference type="Proteomes" id="UP001066276">
    <property type="component" value="Chromosome 4_1"/>
</dbReference>
<accession>A0AAV7TB88</accession>
<comment type="caution">
    <text evidence="2">The sequence shown here is derived from an EMBL/GenBank/DDBJ whole genome shotgun (WGS) entry which is preliminary data.</text>
</comment>
<sequence length="126" mass="12961">MAKYGVVVGECFLKAVGVRTWLVAAASASERSYPSPRRPAGVVTPRCLSPSLSGSAAALRDSPGSGAAAASGSGGGSAPGLRGWQGLTELRGGRTTACRSFSKSLQLRTSFLRQGRLRAGMTYLNK</sequence>
<reference evidence="2" key="1">
    <citation type="journal article" date="2022" name="bioRxiv">
        <title>Sequencing and chromosome-scale assembly of the giantPleurodeles waltlgenome.</title>
        <authorList>
            <person name="Brown T."/>
            <person name="Elewa A."/>
            <person name="Iarovenko S."/>
            <person name="Subramanian E."/>
            <person name="Araus A.J."/>
            <person name="Petzold A."/>
            <person name="Susuki M."/>
            <person name="Suzuki K.-i.T."/>
            <person name="Hayashi T."/>
            <person name="Toyoda A."/>
            <person name="Oliveira C."/>
            <person name="Osipova E."/>
            <person name="Leigh N.D."/>
            <person name="Simon A."/>
            <person name="Yun M.H."/>
        </authorList>
    </citation>
    <scope>NUCLEOTIDE SEQUENCE</scope>
    <source>
        <strain evidence="2">20211129_DDA</strain>
        <tissue evidence="2">Liver</tissue>
    </source>
</reference>
<keyword evidence="3" id="KW-1185">Reference proteome</keyword>